<protein>
    <submittedName>
        <fullName evidence="2">Uncharacterized protein</fullName>
    </submittedName>
</protein>
<dbReference type="KEGG" id="mng:MNEG_13707"/>
<organism evidence="2 3">
    <name type="scientific">Monoraphidium neglectum</name>
    <dbReference type="NCBI Taxonomy" id="145388"/>
    <lineage>
        <taxon>Eukaryota</taxon>
        <taxon>Viridiplantae</taxon>
        <taxon>Chlorophyta</taxon>
        <taxon>core chlorophytes</taxon>
        <taxon>Chlorophyceae</taxon>
        <taxon>CS clade</taxon>
        <taxon>Sphaeropleales</taxon>
        <taxon>Selenastraceae</taxon>
        <taxon>Monoraphidium</taxon>
    </lineage>
</organism>
<feature type="region of interest" description="Disordered" evidence="1">
    <location>
        <begin position="22"/>
        <end position="44"/>
    </location>
</feature>
<feature type="region of interest" description="Disordered" evidence="1">
    <location>
        <begin position="155"/>
        <end position="175"/>
    </location>
</feature>
<name>A0A0D2LRG2_9CHLO</name>
<evidence type="ECO:0000256" key="1">
    <source>
        <dbReference type="SAM" id="MobiDB-lite"/>
    </source>
</evidence>
<accession>A0A0D2LRG2</accession>
<sequence>MPWHVAVDARCKAHAYVRTSPVAKPPAPAARTQAARSPPPMVPPRRRAAVTHAAAAAAPAPAALTELLSRYIALCTRMLPRASPAFVDSTQIMIRTQALQLMQDMERAGDAAPGAPLPSDLVAGLRGLIEGSVTDAVIHVGWAIGVVLDRERDPLDSPRATQARGAAASRQLPGG</sequence>
<evidence type="ECO:0000313" key="2">
    <source>
        <dbReference type="EMBL" id="KIY94254.1"/>
    </source>
</evidence>
<dbReference type="AlphaFoldDB" id="A0A0D2LRG2"/>
<evidence type="ECO:0000313" key="3">
    <source>
        <dbReference type="Proteomes" id="UP000054498"/>
    </source>
</evidence>
<keyword evidence="3" id="KW-1185">Reference proteome</keyword>
<dbReference type="EMBL" id="KK104212">
    <property type="protein sequence ID" value="KIY94254.1"/>
    <property type="molecule type" value="Genomic_DNA"/>
</dbReference>
<reference evidence="2 3" key="1">
    <citation type="journal article" date="2013" name="BMC Genomics">
        <title>Reconstruction of the lipid metabolism for the microalga Monoraphidium neglectum from its genome sequence reveals characteristics suitable for biofuel production.</title>
        <authorList>
            <person name="Bogen C."/>
            <person name="Al-Dilaimi A."/>
            <person name="Albersmeier A."/>
            <person name="Wichmann J."/>
            <person name="Grundmann M."/>
            <person name="Rupp O."/>
            <person name="Lauersen K.J."/>
            <person name="Blifernez-Klassen O."/>
            <person name="Kalinowski J."/>
            <person name="Goesmann A."/>
            <person name="Mussgnug J.H."/>
            <person name="Kruse O."/>
        </authorList>
    </citation>
    <scope>NUCLEOTIDE SEQUENCE [LARGE SCALE GENOMIC DNA]</scope>
    <source>
        <strain evidence="2 3">SAG 48.87</strain>
    </source>
</reference>
<proteinExistence type="predicted"/>
<dbReference type="RefSeq" id="XP_013893274.1">
    <property type="nucleotide sequence ID" value="XM_014037820.1"/>
</dbReference>
<dbReference type="GeneID" id="25731196"/>
<dbReference type="Proteomes" id="UP000054498">
    <property type="component" value="Unassembled WGS sequence"/>
</dbReference>
<gene>
    <name evidence="2" type="ORF">MNEG_13707</name>
</gene>